<feature type="signal peptide" evidence="2">
    <location>
        <begin position="1"/>
        <end position="23"/>
    </location>
</feature>
<sequence length="91" mass="9659">MYYKLAAAFITAVWMNAGFCAQLASTSQVSAGAVQTSAKSKAQAKKHGKKRAKLVRSRKNDAAPARDSDADVLAQVLASDSKSPLWSKSSQ</sequence>
<feature type="compositionally biased region" description="Basic and acidic residues" evidence="1">
    <location>
        <begin position="58"/>
        <end position="68"/>
    </location>
</feature>
<organism evidence="3 4">
    <name type="scientific">Ralstonia insidiosa</name>
    <dbReference type="NCBI Taxonomy" id="190721"/>
    <lineage>
        <taxon>Bacteria</taxon>
        <taxon>Pseudomonadati</taxon>
        <taxon>Pseudomonadota</taxon>
        <taxon>Betaproteobacteria</taxon>
        <taxon>Burkholderiales</taxon>
        <taxon>Burkholderiaceae</taxon>
        <taxon>Ralstonia</taxon>
    </lineage>
</organism>
<proteinExistence type="predicted"/>
<evidence type="ECO:0000256" key="1">
    <source>
        <dbReference type="SAM" id="MobiDB-lite"/>
    </source>
</evidence>
<gene>
    <name evidence="3" type="ORF">HGR00_28745</name>
</gene>
<accession>A0A848P8H4</accession>
<feature type="region of interest" description="Disordered" evidence="1">
    <location>
        <begin position="38"/>
        <end position="68"/>
    </location>
</feature>
<evidence type="ECO:0000256" key="2">
    <source>
        <dbReference type="SAM" id="SignalP"/>
    </source>
</evidence>
<evidence type="ECO:0000313" key="4">
    <source>
        <dbReference type="Proteomes" id="UP000575469"/>
    </source>
</evidence>
<dbReference type="Proteomes" id="UP000575469">
    <property type="component" value="Unassembled WGS sequence"/>
</dbReference>
<name>A0A848P8H4_9RALS</name>
<dbReference type="AlphaFoldDB" id="A0A848P8H4"/>
<feature type="compositionally biased region" description="Basic residues" evidence="1">
    <location>
        <begin position="42"/>
        <end position="57"/>
    </location>
</feature>
<comment type="caution">
    <text evidence="3">The sequence shown here is derived from an EMBL/GenBank/DDBJ whole genome shotgun (WGS) entry which is preliminary data.</text>
</comment>
<protein>
    <submittedName>
        <fullName evidence="3">Uncharacterized protein</fullName>
    </submittedName>
</protein>
<feature type="chain" id="PRO_5033060426" evidence="2">
    <location>
        <begin position="24"/>
        <end position="91"/>
    </location>
</feature>
<dbReference type="EMBL" id="JABBZM010000041">
    <property type="protein sequence ID" value="NMV41909.1"/>
    <property type="molecule type" value="Genomic_DNA"/>
</dbReference>
<dbReference type="RefSeq" id="WP_169341897.1">
    <property type="nucleotide sequence ID" value="NZ_JABBZM010000041.1"/>
</dbReference>
<keyword evidence="2" id="KW-0732">Signal</keyword>
<reference evidence="3 4" key="1">
    <citation type="submission" date="2020-04" db="EMBL/GenBank/DDBJ databases">
        <title>Ralstonia insidiosa genome sequencing and assembly.</title>
        <authorList>
            <person name="Martins R.C.R."/>
            <person name="Perdigao-Neto L.V."/>
            <person name="Levin A.S.S."/>
            <person name="Costa S.F."/>
        </authorList>
    </citation>
    <scope>NUCLEOTIDE SEQUENCE [LARGE SCALE GENOMIC DNA]</scope>
    <source>
        <strain evidence="3 4">5047</strain>
    </source>
</reference>
<evidence type="ECO:0000313" key="3">
    <source>
        <dbReference type="EMBL" id="NMV41909.1"/>
    </source>
</evidence>